<dbReference type="Gene3D" id="1.10.20.10">
    <property type="entry name" value="Histone, subunit A"/>
    <property type="match status" value="1"/>
</dbReference>
<evidence type="ECO:0000256" key="12">
    <source>
        <dbReference type="SAM" id="MobiDB-lite"/>
    </source>
</evidence>
<feature type="compositionally biased region" description="Pro residues" evidence="12">
    <location>
        <begin position="335"/>
        <end position="357"/>
    </location>
</feature>
<evidence type="ECO:0000256" key="2">
    <source>
        <dbReference type="ARBA" id="ARBA00004255"/>
    </source>
</evidence>
<keyword evidence="9 11" id="KW-0175">Coiled coil</keyword>
<evidence type="ECO:0000256" key="10">
    <source>
        <dbReference type="ARBA" id="ARBA00023136"/>
    </source>
</evidence>
<dbReference type="Pfam" id="PF10224">
    <property type="entry name" value="DUF2205"/>
    <property type="match status" value="1"/>
</dbReference>
<dbReference type="PRINTS" id="PR01217">
    <property type="entry name" value="PRICHEXTENSN"/>
</dbReference>
<evidence type="ECO:0000256" key="7">
    <source>
        <dbReference type="ARBA" id="ARBA00022490"/>
    </source>
</evidence>
<organism evidence="14 15">
    <name type="scientific">Pristionchus pacificus</name>
    <name type="common">Parasitic nematode worm</name>
    <dbReference type="NCBI Taxonomy" id="54126"/>
    <lineage>
        <taxon>Eukaryota</taxon>
        <taxon>Metazoa</taxon>
        <taxon>Ecdysozoa</taxon>
        <taxon>Nematoda</taxon>
        <taxon>Chromadorea</taxon>
        <taxon>Rhabditida</taxon>
        <taxon>Rhabditina</taxon>
        <taxon>Diplogasteromorpha</taxon>
        <taxon>Diplogasteroidea</taxon>
        <taxon>Neodiplogasteridae</taxon>
        <taxon>Pristionchus</taxon>
    </lineage>
</organism>
<feature type="coiled-coil region" evidence="11">
    <location>
        <begin position="99"/>
        <end position="133"/>
    </location>
</feature>
<evidence type="ECO:0000256" key="1">
    <source>
        <dbReference type="ARBA" id="ARBA00002743"/>
    </source>
</evidence>
<feature type="region of interest" description="Disordered" evidence="12">
    <location>
        <begin position="78"/>
        <end position="97"/>
    </location>
</feature>
<dbReference type="GO" id="GO:0006352">
    <property type="term" value="P:DNA-templated transcription initiation"/>
    <property type="evidence" value="ECO:0007669"/>
    <property type="project" value="InterPro"/>
</dbReference>
<evidence type="ECO:0000256" key="4">
    <source>
        <dbReference type="ARBA" id="ARBA00004601"/>
    </source>
</evidence>
<feature type="domain" description="Transcription initiation factor TFIID subunit 12" evidence="13">
    <location>
        <begin position="446"/>
        <end position="512"/>
    </location>
</feature>
<keyword evidence="7" id="KW-0963">Cytoplasm</keyword>
<name>A0A2A6B9Y4_PRIPA</name>
<dbReference type="InterPro" id="IPR003228">
    <property type="entry name" value="TFIID_TAF12_dom"/>
</dbReference>
<dbReference type="GO" id="GO:0005669">
    <property type="term" value="C:transcription factor TFIID complex"/>
    <property type="evidence" value="ECO:0007669"/>
    <property type="project" value="InterPro"/>
</dbReference>
<dbReference type="PANTHER" id="PTHR21614:SF0">
    <property type="entry name" value="GEO08385P1"/>
    <property type="match status" value="1"/>
</dbReference>
<keyword evidence="10" id="KW-0472">Membrane</keyword>
<dbReference type="Pfam" id="PF03847">
    <property type="entry name" value="TFIID_20kDa"/>
    <property type="match status" value="1"/>
</dbReference>
<protein>
    <recommendedName>
        <fullName evidence="6">Transcription initiation factor TFIID subunit 12</fullName>
    </recommendedName>
</protein>
<evidence type="ECO:0000259" key="13">
    <source>
        <dbReference type="Pfam" id="PF03847"/>
    </source>
</evidence>
<evidence type="ECO:0000256" key="5">
    <source>
        <dbReference type="ARBA" id="ARBA00010880"/>
    </source>
</evidence>
<gene>
    <name evidence="14" type="primary">WBGene00109470</name>
</gene>
<evidence type="ECO:0000256" key="3">
    <source>
        <dbReference type="ARBA" id="ARBA00004514"/>
    </source>
</evidence>
<dbReference type="CDD" id="cd07981">
    <property type="entry name" value="HFD_TAF12"/>
    <property type="match status" value="1"/>
</dbReference>
<accession>A0A8R1YLW6</accession>
<evidence type="ECO:0000256" key="6">
    <source>
        <dbReference type="ARBA" id="ARBA00017484"/>
    </source>
</evidence>
<dbReference type="EnsemblMetazoa" id="PPA19916.1">
    <property type="protein sequence ID" value="PPA19916.1"/>
    <property type="gene ID" value="WBGene00109470"/>
</dbReference>
<proteinExistence type="inferred from homology"/>
<dbReference type="Proteomes" id="UP000005239">
    <property type="component" value="Unassembled WGS sequence"/>
</dbReference>
<dbReference type="InterPro" id="IPR009072">
    <property type="entry name" value="Histone-fold"/>
</dbReference>
<reference evidence="15" key="1">
    <citation type="journal article" date="2008" name="Nat. Genet.">
        <title>The Pristionchus pacificus genome provides a unique perspective on nematode lifestyle and parasitism.</title>
        <authorList>
            <person name="Dieterich C."/>
            <person name="Clifton S.W."/>
            <person name="Schuster L.N."/>
            <person name="Chinwalla A."/>
            <person name="Delehaunty K."/>
            <person name="Dinkelacker I."/>
            <person name="Fulton L."/>
            <person name="Fulton R."/>
            <person name="Godfrey J."/>
            <person name="Minx P."/>
            <person name="Mitreva M."/>
            <person name="Roeseler W."/>
            <person name="Tian H."/>
            <person name="Witte H."/>
            <person name="Yang S.P."/>
            <person name="Wilson R.K."/>
            <person name="Sommer R.J."/>
        </authorList>
    </citation>
    <scope>NUCLEOTIDE SEQUENCE [LARGE SCALE GENOMIC DNA]</scope>
    <source>
        <strain evidence="15">PS312</strain>
    </source>
</reference>
<evidence type="ECO:0000313" key="14">
    <source>
        <dbReference type="EnsemblMetazoa" id="PPA19916.1"/>
    </source>
</evidence>
<dbReference type="Gene3D" id="1.20.5.170">
    <property type="match status" value="1"/>
</dbReference>
<sequence>MGDDRQELVVLDRAGAIVDGNVVEENDEHENANADDVGSNTQLDVNMSAGNESAKTPVSVGDEFPLADEGEDTIKVVGRTPRPAQPLPREEPPEDAEEKARLIAHVLELQDTLDDLSQRVECVKEESVKLRSENQVLGQYIQNLMASSSVFQSSTPAPNGISPIQTVHCVRRLVRLVSFRLQISSHPFKRFFLLFSVAIHPSLPYNFRARMNNQPPPAGGFQPSGSQGFNPQQFHGSPQFQPGQVKMEYSPPQHPQSQMPESPYGPSHGGPHMGGPGGGPSPHMGGPSPHMGGPSGGPSPHMGGPSGGPSPHMGGPSPHGPHGSLPGPIRVGVLGPPPPIGRPGPYPPPMSGRPPPHIIQQQMMQNRPPGMGPPPGPPSSSSGPHPPPPPPPGMGGPSPGGPPMDRPGPPPQSHPSSHQPPPPPGVNQPVLVTMNANQNEGVLIEKNKLEDLAKEVEPSIVLEEPVKDALLEYTEEFVDELVDRVCRLATHRNNNRLEARDVELVLEQVFNMPRVPRASTFMANTTGSCNQNEKNPGVVAHNARWDERDILCLFNPSRDLFSLHMRLPFVFLIFLHSTTQWSFIGQTIFSYVENLERNDPFLLPIDFPLNWSLNFLKIPILELYQAKIVSAQLLSPTEGFLLDFQNDTVSITIRDSTMNIEGTLDYMLLGQRPTIPLHVTISNLFLSIVMPSTTNCSIQIPTLDITIGFKILGGLISRLAKEPLRKFLIHKLCPEIGEGLEFPVELIFSQYGSDLNGRNATSLFELRNLLRELDDNI</sequence>
<keyword evidence="8" id="KW-0333">Golgi apparatus</keyword>
<dbReference type="PANTHER" id="PTHR21614">
    <property type="entry name" value="SHORT COILED COIL PROTEIN"/>
    <property type="match status" value="1"/>
</dbReference>
<dbReference type="GO" id="GO:0046982">
    <property type="term" value="F:protein heterodimerization activity"/>
    <property type="evidence" value="ECO:0007669"/>
    <property type="project" value="InterPro"/>
</dbReference>
<evidence type="ECO:0000313" key="15">
    <source>
        <dbReference type="Proteomes" id="UP000005239"/>
    </source>
</evidence>
<dbReference type="AlphaFoldDB" id="A0A2A6B9Y4"/>
<feature type="compositionally biased region" description="Low complexity" evidence="12">
    <location>
        <begin position="358"/>
        <end position="369"/>
    </location>
</feature>
<feature type="region of interest" description="Disordered" evidence="12">
    <location>
        <begin position="23"/>
        <end position="42"/>
    </location>
</feature>
<feature type="compositionally biased region" description="Polar residues" evidence="12">
    <location>
        <begin position="223"/>
        <end position="242"/>
    </location>
</feature>
<accession>A0A2A6B9Y4</accession>
<dbReference type="SUPFAM" id="SSF47113">
    <property type="entry name" value="Histone-fold"/>
    <property type="match status" value="1"/>
</dbReference>
<comment type="similarity">
    <text evidence="5">Belongs to the SCOC family.</text>
</comment>
<dbReference type="InterPro" id="IPR019357">
    <property type="entry name" value="SCOC"/>
</dbReference>
<dbReference type="OrthoDB" id="2163284at2759"/>
<evidence type="ECO:0000256" key="9">
    <source>
        <dbReference type="ARBA" id="ARBA00023054"/>
    </source>
</evidence>
<feature type="region of interest" description="Disordered" evidence="12">
    <location>
        <begin position="210"/>
        <end position="430"/>
    </location>
</feature>
<evidence type="ECO:0000256" key="8">
    <source>
        <dbReference type="ARBA" id="ARBA00023034"/>
    </source>
</evidence>
<feature type="compositionally biased region" description="Pro residues" evidence="12">
    <location>
        <begin position="370"/>
        <end position="426"/>
    </location>
</feature>
<evidence type="ECO:0000256" key="11">
    <source>
        <dbReference type="SAM" id="Coils"/>
    </source>
</evidence>
<dbReference type="GO" id="GO:0000139">
    <property type="term" value="C:Golgi membrane"/>
    <property type="evidence" value="ECO:0007669"/>
    <property type="project" value="UniProtKB-SubCell"/>
</dbReference>
<dbReference type="GO" id="GO:0005829">
    <property type="term" value="C:cytosol"/>
    <property type="evidence" value="ECO:0007669"/>
    <property type="project" value="UniProtKB-SubCell"/>
</dbReference>
<comment type="subcellular location">
    <subcellularLocation>
        <location evidence="3">Cytoplasm</location>
        <location evidence="3">Cytosol</location>
    </subcellularLocation>
    <subcellularLocation>
        <location evidence="2">Golgi apparatus membrane</location>
        <topology evidence="2">Peripheral membrane protein</topology>
        <orientation evidence="2">Cytoplasmic side</orientation>
    </subcellularLocation>
    <subcellularLocation>
        <location evidence="4">Golgi apparatus</location>
        <location evidence="4">trans-Golgi network</location>
    </subcellularLocation>
</comment>
<reference evidence="14" key="2">
    <citation type="submission" date="2022-06" db="UniProtKB">
        <authorList>
            <consortium name="EnsemblMetazoa"/>
        </authorList>
    </citation>
    <scope>IDENTIFICATION</scope>
    <source>
        <strain evidence="14">PS312</strain>
    </source>
</reference>
<keyword evidence="15" id="KW-1185">Reference proteome</keyword>
<feature type="compositionally biased region" description="Gly residues" evidence="12">
    <location>
        <begin position="267"/>
        <end position="280"/>
    </location>
</feature>
<feature type="compositionally biased region" description="Low complexity" evidence="12">
    <location>
        <begin position="281"/>
        <end position="334"/>
    </location>
</feature>
<comment type="function">
    <text evidence="1">Positive regulator of amino acid starvation-induced autophagy.</text>
</comment>